<dbReference type="Pfam" id="PF00903">
    <property type="entry name" value="Glyoxalase"/>
    <property type="match status" value="1"/>
</dbReference>
<sequence>MDFKLELVPIPVSDVDRAKEFYTEKLGFVCDVDFGNGAFRVVQVTPPGSACSIAFGVGVVDTPPGSVKALHLVVKDIHAARALLVERGVDIAEVEDLTAPGKPTVSYAAFSDPDGNGWTLQQLPY</sequence>
<name>A0ABW6V0A9_MICFU</name>
<dbReference type="Gene3D" id="3.10.180.10">
    <property type="entry name" value="2,3-Dihydroxybiphenyl 1,2-Dioxygenase, domain 1"/>
    <property type="match status" value="1"/>
</dbReference>
<dbReference type="InterPro" id="IPR037523">
    <property type="entry name" value="VOC_core"/>
</dbReference>
<comment type="caution">
    <text evidence="2">The sequence shown here is derived from an EMBL/GenBank/DDBJ whole genome shotgun (WGS) entry which is preliminary data.</text>
</comment>
<dbReference type="Proteomes" id="UP001602119">
    <property type="component" value="Unassembled WGS sequence"/>
</dbReference>
<reference evidence="2 3" key="1">
    <citation type="submission" date="2024-10" db="EMBL/GenBank/DDBJ databases">
        <title>The Natural Products Discovery Center: Release of the First 8490 Sequenced Strains for Exploring Actinobacteria Biosynthetic Diversity.</title>
        <authorList>
            <person name="Kalkreuter E."/>
            <person name="Kautsar S.A."/>
            <person name="Yang D."/>
            <person name="Bader C.D."/>
            <person name="Teijaro C.N."/>
            <person name="Fluegel L."/>
            <person name="Davis C.M."/>
            <person name="Simpson J.R."/>
            <person name="Lauterbach L."/>
            <person name="Steele A.D."/>
            <person name="Gui C."/>
            <person name="Meng S."/>
            <person name="Li G."/>
            <person name="Viehrig K."/>
            <person name="Ye F."/>
            <person name="Su P."/>
            <person name="Kiefer A.F."/>
            <person name="Nichols A."/>
            <person name="Cepeda A.J."/>
            <person name="Yan W."/>
            <person name="Fan B."/>
            <person name="Jiang Y."/>
            <person name="Adhikari A."/>
            <person name="Zheng C.-J."/>
            <person name="Schuster L."/>
            <person name="Cowan T.M."/>
            <person name="Smanski M.J."/>
            <person name="Chevrette M.G."/>
            <person name="De Carvalho L.P.S."/>
            <person name="Shen B."/>
        </authorList>
    </citation>
    <scope>NUCLEOTIDE SEQUENCE [LARGE SCALE GENOMIC DNA]</scope>
    <source>
        <strain evidence="2 3">NPDC001281</strain>
    </source>
</reference>
<evidence type="ECO:0000313" key="3">
    <source>
        <dbReference type="Proteomes" id="UP001602119"/>
    </source>
</evidence>
<dbReference type="InterPro" id="IPR004360">
    <property type="entry name" value="Glyas_Fos-R_dOase_dom"/>
</dbReference>
<keyword evidence="3" id="KW-1185">Reference proteome</keyword>
<dbReference type="PANTHER" id="PTHR36437:SF2">
    <property type="entry name" value="GLYOXALASE_BLEOMYCIN RESISTANCE PROTEIN_DIOXYGENASE"/>
    <property type="match status" value="1"/>
</dbReference>
<dbReference type="SUPFAM" id="SSF54593">
    <property type="entry name" value="Glyoxalase/Bleomycin resistance protein/Dihydroxybiphenyl dioxygenase"/>
    <property type="match status" value="1"/>
</dbReference>
<organism evidence="2 3">
    <name type="scientific">Microtetraspora fusca</name>
    <dbReference type="NCBI Taxonomy" id="1997"/>
    <lineage>
        <taxon>Bacteria</taxon>
        <taxon>Bacillati</taxon>
        <taxon>Actinomycetota</taxon>
        <taxon>Actinomycetes</taxon>
        <taxon>Streptosporangiales</taxon>
        <taxon>Streptosporangiaceae</taxon>
        <taxon>Microtetraspora</taxon>
    </lineage>
</organism>
<gene>
    <name evidence="2" type="ORF">ACFY05_07780</name>
</gene>
<accession>A0ABW6V0A9</accession>
<dbReference type="EMBL" id="JBIAXI010000004">
    <property type="protein sequence ID" value="MFF4772743.1"/>
    <property type="molecule type" value="Genomic_DNA"/>
</dbReference>
<evidence type="ECO:0000259" key="1">
    <source>
        <dbReference type="PROSITE" id="PS51819"/>
    </source>
</evidence>
<dbReference type="RefSeq" id="WP_387341192.1">
    <property type="nucleotide sequence ID" value="NZ_JBIAXI010000004.1"/>
</dbReference>
<proteinExistence type="predicted"/>
<dbReference type="PROSITE" id="PS51819">
    <property type="entry name" value="VOC"/>
    <property type="match status" value="1"/>
</dbReference>
<dbReference type="PANTHER" id="PTHR36437">
    <property type="entry name" value="GLYOXALASE/BLEOMYCIN RESISTANCE PROTEIN/DIOXYGENASE"/>
    <property type="match status" value="1"/>
</dbReference>
<protein>
    <submittedName>
        <fullName evidence="2">VOC family protein</fullName>
    </submittedName>
</protein>
<feature type="domain" description="VOC" evidence="1">
    <location>
        <begin position="4"/>
        <end position="123"/>
    </location>
</feature>
<dbReference type="InterPro" id="IPR029068">
    <property type="entry name" value="Glyas_Bleomycin-R_OHBP_Dase"/>
</dbReference>
<evidence type="ECO:0000313" key="2">
    <source>
        <dbReference type="EMBL" id="MFF4772743.1"/>
    </source>
</evidence>